<evidence type="ECO:0000256" key="7">
    <source>
        <dbReference type="ARBA" id="ARBA00022840"/>
    </source>
</evidence>
<dbReference type="GO" id="GO:0016787">
    <property type="term" value="F:hydrolase activity"/>
    <property type="evidence" value="ECO:0007669"/>
    <property type="project" value="UniProtKB-KW"/>
</dbReference>
<keyword evidence="5" id="KW-0378">Hydrolase</keyword>
<dbReference type="OrthoDB" id="10253254at2759"/>
<dbReference type="FunFam" id="1.20.120.1080:FF:000003">
    <property type="entry name" value="Pre-mRNA-splicing factor ATP-dependent RNA helicase PRP43"/>
    <property type="match status" value="1"/>
</dbReference>
<dbReference type="InterPro" id="IPR002464">
    <property type="entry name" value="DNA/RNA_helicase_DEAH_CS"/>
</dbReference>
<keyword evidence="4" id="KW-0547">Nucleotide-binding</keyword>
<dbReference type="SUPFAM" id="SSF52540">
    <property type="entry name" value="P-loop containing nucleoside triphosphate hydrolases"/>
    <property type="match status" value="1"/>
</dbReference>
<evidence type="ECO:0000256" key="13">
    <source>
        <dbReference type="SAM" id="MobiDB-lite"/>
    </source>
</evidence>
<feature type="domain" description="Helicase ATP-binding" evidence="14">
    <location>
        <begin position="81"/>
        <end position="246"/>
    </location>
</feature>
<evidence type="ECO:0000256" key="12">
    <source>
        <dbReference type="ARBA" id="ARBA00083333"/>
    </source>
</evidence>
<comment type="catalytic activity">
    <reaction evidence="11">
        <text>ATP + H2O = ADP + phosphate + H(+)</text>
        <dbReference type="Rhea" id="RHEA:13065"/>
        <dbReference type="ChEBI" id="CHEBI:15377"/>
        <dbReference type="ChEBI" id="CHEBI:15378"/>
        <dbReference type="ChEBI" id="CHEBI:30616"/>
        <dbReference type="ChEBI" id="CHEBI:43474"/>
        <dbReference type="ChEBI" id="CHEBI:456216"/>
        <dbReference type="EC" id="3.6.4.13"/>
    </reaction>
</comment>
<dbReference type="CDD" id="cd17973">
    <property type="entry name" value="DEXHc_DHX15"/>
    <property type="match status" value="1"/>
</dbReference>
<dbReference type="PROSITE" id="PS51194">
    <property type="entry name" value="HELICASE_CTER"/>
    <property type="match status" value="1"/>
</dbReference>
<keyword evidence="7" id="KW-0067">ATP-binding</keyword>
<dbReference type="GO" id="GO:0006397">
    <property type="term" value="P:mRNA processing"/>
    <property type="evidence" value="ECO:0007669"/>
    <property type="project" value="UniProtKB-KW"/>
</dbReference>
<dbReference type="OMA" id="MKVYPLY"/>
<comment type="similarity">
    <text evidence="10">Belongs to the DEAD box helicase family. DEAH subfamily. DDX15/PRP43 sub-subfamily.</text>
</comment>
<comment type="subcellular location">
    <subcellularLocation>
        <location evidence="1">Nucleus</location>
    </subcellularLocation>
</comment>
<dbReference type="FunFam" id="3.40.50.300:FF:000324">
    <property type="entry name" value="pre-mRNA-splicing factor ATP-dependent RNA helicase DHX15"/>
    <property type="match status" value="1"/>
</dbReference>
<evidence type="ECO:0000256" key="2">
    <source>
        <dbReference type="ARBA" id="ARBA00012552"/>
    </source>
</evidence>
<evidence type="ECO:0000256" key="11">
    <source>
        <dbReference type="ARBA" id="ARBA00047984"/>
    </source>
</evidence>
<dbReference type="AlphaFoldDB" id="A0A6M2CZ00"/>
<dbReference type="InterPro" id="IPR001650">
    <property type="entry name" value="Helicase_C-like"/>
</dbReference>
<dbReference type="Pfam" id="PF07717">
    <property type="entry name" value="OB_NTP_bind"/>
    <property type="match status" value="1"/>
</dbReference>
<reference evidence="16" key="1">
    <citation type="submission" date="2019-09" db="EMBL/GenBank/DDBJ databases">
        <title>Organ-specific transcriptomic study of the physiology of the cattle tick, Rhipicephalus microplus.</title>
        <authorList>
            <person name="Tirloni L."/>
            <person name="Braz G."/>
            <person name="Gandara A.C.P."/>
            <person name="Sabadin G.A."/>
            <person name="da Silva R.M."/>
            <person name="Guizzo M.G."/>
            <person name="Machado J.A."/>
            <person name="Costa E.P."/>
            <person name="Gomes H.F."/>
            <person name="Moraes J."/>
            <person name="Mota M.B.S."/>
            <person name="Mesquita R.D."/>
            <person name="Alvarenga P.H."/>
            <person name="Alves F."/>
            <person name="Seixas A."/>
            <person name="da Fonseca R.N."/>
            <person name="Fogaca A."/>
            <person name="Logullo C."/>
            <person name="Tanaka A."/>
            <person name="Daffre S."/>
            <person name="Termignoni C."/>
            <person name="Vaz I.S.Jr."/>
            <person name="Oliveira P.L."/>
            <person name="Ribeiro J.M."/>
        </authorList>
    </citation>
    <scope>NUCLEOTIDE SEQUENCE</scope>
    <source>
        <strain evidence="16">Porto Alegre</strain>
    </source>
</reference>
<dbReference type="FunFam" id="3.40.50.300:FF:000007">
    <property type="entry name" value="Pre-mRNA-splicing factor ATP-dependent RNA helicase"/>
    <property type="match status" value="1"/>
</dbReference>
<dbReference type="GO" id="GO:0005681">
    <property type="term" value="C:spliceosomal complex"/>
    <property type="evidence" value="ECO:0007669"/>
    <property type="project" value="TreeGrafter"/>
</dbReference>
<protein>
    <recommendedName>
        <fullName evidence="2">RNA helicase</fullName>
        <ecNumber evidence="2">3.6.4.13</ecNumber>
    </recommendedName>
    <alternativeName>
        <fullName evidence="12">DEAH box protein 15</fullName>
    </alternativeName>
</protein>
<dbReference type="Pfam" id="PF04408">
    <property type="entry name" value="WHD_HA2"/>
    <property type="match status" value="1"/>
</dbReference>
<dbReference type="VEuPathDB" id="VectorBase:LOC119176218"/>
<evidence type="ECO:0000259" key="15">
    <source>
        <dbReference type="PROSITE" id="PS51194"/>
    </source>
</evidence>
<dbReference type="InterPro" id="IPR011545">
    <property type="entry name" value="DEAD/DEAH_box_helicase_dom"/>
</dbReference>
<dbReference type="EC" id="3.6.4.13" evidence="2"/>
<evidence type="ECO:0000256" key="9">
    <source>
        <dbReference type="ARBA" id="ARBA00023242"/>
    </source>
</evidence>
<feature type="domain" description="Helicase C-terminal" evidence="15">
    <location>
        <begin position="271"/>
        <end position="451"/>
    </location>
</feature>
<dbReference type="Pfam" id="PF21010">
    <property type="entry name" value="HA2_C"/>
    <property type="match status" value="1"/>
</dbReference>
<keyword evidence="6 16" id="KW-0347">Helicase</keyword>
<dbReference type="Gene3D" id="3.40.50.300">
    <property type="entry name" value="P-loop containing nucleotide triphosphate hydrolases"/>
    <property type="match status" value="2"/>
</dbReference>
<evidence type="ECO:0000256" key="4">
    <source>
        <dbReference type="ARBA" id="ARBA00022741"/>
    </source>
</evidence>
<dbReference type="GO" id="GO:0003724">
    <property type="term" value="F:RNA helicase activity"/>
    <property type="evidence" value="ECO:0007669"/>
    <property type="project" value="UniProtKB-EC"/>
</dbReference>
<dbReference type="PROSITE" id="PS00690">
    <property type="entry name" value="DEAH_ATP_HELICASE"/>
    <property type="match status" value="1"/>
</dbReference>
<dbReference type="InterPro" id="IPR048333">
    <property type="entry name" value="HA2_WH"/>
</dbReference>
<evidence type="ECO:0000256" key="6">
    <source>
        <dbReference type="ARBA" id="ARBA00022806"/>
    </source>
</evidence>
<dbReference type="PANTHER" id="PTHR18934">
    <property type="entry name" value="ATP-DEPENDENT RNA HELICASE"/>
    <property type="match status" value="1"/>
</dbReference>
<keyword evidence="8" id="KW-0508">mRNA splicing</keyword>
<evidence type="ECO:0000313" key="16">
    <source>
        <dbReference type="EMBL" id="NOV38886.1"/>
    </source>
</evidence>
<name>A0A6M2CZ00_RHIMP</name>
<keyword evidence="9" id="KW-0539">Nucleus</keyword>
<sequence>MSKRHRIDVGDSPVTKKRDRDIDYDREDRSKEKVDNCHNSLTVPVSQQLNALTGLPYSNRYYELFRKRIALPVWEYRDKFFQYLNNHQILVLVGETGSGKTTQIPQWCVELLRQKGGRRGVACTQPRRVAAMSVAARVAEEMDVAIGQEVGYSIRFEDCSSPKTLLKYMTDGMLLREAMSDPLLEAYGVVLLDEAHERTLATDILMGVLKQVVTQRPDLKIVVMSATLDAGKFQNYFDNAPLMSVPGRTHPVEIFYTPEPERDYLEAAIRTVIQIHMCEEIEGDILLFLTGQEEIEEACKRLKREIDNLGPDVGEMKCIPLYSSLPPNLQQRIFEPPPPAKANGAIGRKVVVSTNIAETSLTIDGVVFVIDPGFAKQKVYNPRIRVESLLVSPISKASSQQRAGRAGRTRPGKCFRLYTEKAYKTEMQDQTYPEILRSNLGSVVLQLKKLGIDDLVHFDFMDPPAPETLMRALELLNYLQSLDDNGELTELGSIMAEFPLDPQLAKMLITSCEYNCSNEALSITAMLSVPQCFVRPNEAKKAADESKMRFAHIDGDHLTLLNVYHAFKQNHEDTQWCYDNFINYRSMKSADNVRQQLSRIMDRFNLRRTSTEFTSKDYYINIRKTLVSGFFMQVAHLERTGHYLTIKDNQVVQLHPSTCLDHKPEWVVYNEFVLTTKNYIRTVTDIKPEWLVKIAPNYYDMSNFPQCEAKRQLEFLIAKMETVQYQEGF</sequence>
<dbReference type="PANTHER" id="PTHR18934:SF109">
    <property type="entry name" value="ATP-DEPENDENT RNA HELICASE DHX15 HOMOLOG"/>
    <property type="match status" value="1"/>
</dbReference>
<accession>A0A6M2CZ00</accession>
<dbReference type="InterPro" id="IPR011709">
    <property type="entry name" value="DEAD-box_helicase_OB_fold"/>
</dbReference>
<dbReference type="Pfam" id="PF00271">
    <property type="entry name" value="Helicase_C"/>
    <property type="match status" value="1"/>
</dbReference>
<dbReference type="EMBL" id="GHWJ01006149">
    <property type="protein sequence ID" value="NOV38886.1"/>
    <property type="molecule type" value="Transcribed_RNA"/>
</dbReference>
<dbReference type="Pfam" id="PF00270">
    <property type="entry name" value="DEAD"/>
    <property type="match status" value="1"/>
</dbReference>
<dbReference type="PROSITE" id="PS51192">
    <property type="entry name" value="HELICASE_ATP_BIND_1"/>
    <property type="match status" value="1"/>
</dbReference>
<keyword evidence="3" id="KW-0507">mRNA processing</keyword>
<evidence type="ECO:0000259" key="14">
    <source>
        <dbReference type="PROSITE" id="PS51192"/>
    </source>
</evidence>
<organism evidence="16">
    <name type="scientific">Rhipicephalus microplus</name>
    <name type="common">Cattle tick</name>
    <name type="synonym">Boophilus microplus</name>
    <dbReference type="NCBI Taxonomy" id="6941"/>
    <lineage>
        <taxon>Eukaryota</taxon>
        <taxon>Metazoa</taxon>
        <taxon>Ecdysozoa</taxon>
        <taxon>Arthropoda</taxon>
        <taxon>Chelicerata</taxon>
        <taxon>Arachnida</taxon>
        <taxon>Acari</taxon>
        <taxon>Parasitiformes</taxon>
        <taxon>Ixodida</taxon>
        <taxon>Ixodoidea</taxon>
        <taxon>Ixodidae</taxon>
        <taxon>Rhipicephalinae</taxon>
        <taxon>Rhipicephalus</taxon>
        <taxon>Boophilus</taxon>
    </lineage>
</organism>
<evidence type="ECO:0000256" key="1">
    <source>
        <dbReference type="ARBA" id="ARBA00004123"/>
    </source>
</evidence>
<evidence type="ECO:0000256" key="5">
    <source>
        <dbReference type="ARBA" id="ARBA00022801"/>
    </source>
</evidence>
<dbReference type="GO" id="GO:0003723">
    <property type="term" value="F:RNA binding"/>
    <property type="evidence" value="ECO:0007669"/>
    <property type="project" value="TreeGrafter"/>
</dbReference>
<dbReference type="RefSeq" id="XP_037283291.1">
    <property type="nucleotide sequence ID" value="XM_037427394.2"/>
</dbReference>
<dbReference type="InterPro" id="IPR027417">
    <property type="entry name" value="P-loop_NTPase"/>
</dbReference>
<dbReference type="Gene3D" id="1.20.120.1080">
    <property type="match status" value="1"/>
</dbReference>
<dbReference type="GO" id="GO:0140374">
    <property type="term" value="P:antiviral innate immune response"/>
    <property type="evidence" value="ECO:0007669"/>
    <property type="project" value="UniProtKB-ARBA"/>
</dbReference>
<dbReference type="InterPro" id="IPR044756">
    <property type="entry name" value="DHX15_DEXHc"/>
</dbReference>
<dbReference type="CTD" id="1665"/>
<dbReference type="SMART" id="SM00847">
    <property type="entry name" value="HA2"/>
    <property type="match status" value="1"/>
</dbReference>
<evidence type="ECO:0000256" key="10">
    <source>
        <dbReference type="ARBA" id="ARBA00024333"/>
    </source>
</evidence>
<dbReference type="GO" id="GO:0005524">
    <property type="term" value="F:ATP binding"/>
    <property type="evidence" value="ECO:0007669"/>
    <property type="project" value="UniProtKB-KW"/>
</dbReference>
<feature type="compositionally biased region" description="Basic and acidic residues" evidence="13">
    <location>
        <begin position="14"/>
        <end position="29"/>
    </location>
</feature>
<evidence type="ECO:0000256" key="8">
    <source>
        <dbReference type="ARBA" id="ARBA00023187"/>
    </source>
</evidence>
<dbReference type="KEGG" id="rmp:119176218"/>
<proteinExistence type="inferred from homology"/>
<evidence type="ECO:0000256" key="3">
    <source>
        <dbReference type="ARBA" id="ARBA00022664"/>
    </source>
</evidence>
<dbReference type="SMART" id="SM00490">
    <property type="entry name" value="HELICc"/>
    <property type="match status" value="1"/>
</dbReference>
<feature type="region of interest" description="Disordered" evidence="13">
    <location>
        <begin position="1"/>
        <end position="29"/>
    </location>
</feature>
<dbReference type="SMART" id="SM00487">
    <property type="entry name" value="DEXDc"/>
    <property type="match status" value="1"/>
</dbReference>
<dbReference type="CDD" id="cd18791">
    <property type="entry name" value="SF2_C_RHA"/>
    <property type="match status" value="1"/>
</dbReference>
<dbReference type="InterPro" id="IPR007502">
    <property type="entry name" value="Helicase-assoc_dom"/>
</dbReference>
<dbReference type="InterPro" id="IPR014001">
    <property type="entry name" value="Helicase_ATP-bd"/>
</dbReference>
<dbReference type="GeneID" id="119176218"/>
<dbReference type="GO" id="GO:0008380">
    <property type="term" value="P:RNA splicing"/>
    <property type="evidence" value="ECO:0007669"/>
    <property type="project" value="UniProtKB-KW"/>
</dbReference>